<reference evidence="1 2" key="1">
    <citation type="submission" date="2019-07" db="EMBL/GenBank/DDBJ databases">
        <title>The pathways for chlorine oxyanion respiration interact through the shared metabolite chlorate.</title>
        <authorList>
            <person name="Barnum T.P."/>
            <person name="Cheng Y."/>
            <person name="Hill K.A."/>
            <person name="Lucas L.N."/>
            <person name="Carlson H.K."/>
            <person name="Coates J.D."/>
        </authorList>
    </citation>
    <scope>NUCLEOTIDE SEQUENCE [LARGE SCALE GENOMIC DNA]</scope>
    <source>
        <strain evidence="1">BK-3</strain>
    </source>
</reference>
<dbReference type="InterPro" id="IPR003795">
    <property type="entry name" value="DUF192"/>
</dbReference>
<comment type="caution">
    <text evidence="1">The sequence shown here is derived from an EMBL/GenBank/DDBJ whole genome shotgun (WGS) entry which is preliminary data.</text>
</comment>
<proteinExistence type="predicted"/>
<dbReference type="PANTHER" id="PTHR37953:SF1">
    <property type="entry name" value="UPF0127 PROTEIN MJ1496"/>
    <property type="match status" value="1"/>
</dbReference>
<dbReference type="Proteomes" id="UP000317355">
    <property type="component" value="Unassembled WGS sequence"/>
</dbReference>
<name>A0A558CYQ3_9GAMM</name>
<dbReference type="AlphaFoldDB" id="A0A558CYQ3"/>
<evidence type="ECO:0000313" key="2">
    <source>
        <dbReference type="Proteomes" id="UP000317355"/>
    </source>
</evidence>
<accession>A0A558CYQ3</accession>
<protein>
    <submittedName>
        <fullName evidence="1">DUF192 domain-containing protein</fullName>
    </submittedName>
</protein>
<organism evidence="1 2">
    <name type="scientific">Sedimenticola thiotaurini</name>
    <dbReference type="NCBI Taxonomy" id="1543721"/>
    <lineage>
        <taxon>Bacteria</taxon>
        <taxon>Pseudomonadati</taxon>
        <taxon>Pseudomonadota</taxon>
        <taxon>Gammaproteobacteria</taxon>
        <taxon>Chromatiales</taxon>
        <taxon>Sedimenticolaceae</taxon>
        <taxon>Sedimenticola</taxon>
    </lineage>
</organism>
<gene>
    <name evidence="1" type="ORF">FHK82_11180</name>
</gene>
<dbReference type="EMBL" id="VMRY01000047">
    <property type="protein sequence ID" value="TVT53906.1"/>
    <property type="molecule type" value="Genomic_DNA"/>
</dbReference>
<dbReference type="InterPro" id="IPR038695">
    <property type="entry name" value="Saro_0823-like_sf"/>
</dbReference>
<dbReference type="Gene3D" id="2.60.120.1140">
    <property type="entry name" value="Protein of unknown function DUF192"/>
    <property type="match status" value="1"/>
</dbReference>
<sequence>MYRQRLEKDQGLLMIFPKAQQVSLWMLNTPIPLEVGFFNGQGKLLAISLMQPDGGKQLYHSPPDTLYALEMNSGWFERYGLLPGAQLKLPEPIPAE</sequence>
<evidence type="ECO:0000313" key="1">
    <source>
        <dbReference type="EMBL" id="TVT53906.1"/>
    </source>
</evidence>
<dbReference type="PANTHER" id="PTHR37953">
    <property type="entry name" value="UPF0127 PROTEIN MJ1496"/>
    <property type="match status" value="1"/>
</dbReference>
<dbReference type="Pfam" id="PF02643">
    <property type="entry name" value="DUF192"/>
    <property type="match status" value="1"/>
</dbReference>